<keyword evidence="9 10" id="KW-0807">Transducer</keyword>
<dbReference type="GO" id="GO:0016493">
    <property type="term" value="F:C-C chemokine receptor activity"/>
    <property type="evidence" value="ECO:0007669"/>
    <property type="project" value="TreeGrafter"/>
</dbReference>
<proteinExistence type="inferred from homology"/>
<dbReference type="GO" id="GO:0019722">
    <property type="term" value="P:calcium-mediated signaling"/>
    <property type="evidence" value="ECO:0007669"/>
    <property type="project" value="TreeGrafter"/>
</dbReference>
<evidence type="ECO:0000256" key="4">
    <source>
        <dbReference type="ARBA" id="ARBA00023040"/>
    </source>
</evidence>
<evidence type="ECO:0000256" key="5">
    <source>
        <dbReference type="ARBA" id="ARBA00023136"/>
    </source>
</evidence>
<organism evidence="13 14">
    <name type="scientific">Anguilla anguilla</name>
    <name type="common">European freshwater eel</name>
    <name type="synonym">Muraena anguilla</name>
    <dbReference type="NCBI Taxonomy" id="7936"/>
    <lineage>
        <taxon>Eukaryota</taxon>
        <taxon>Metazoa</taxon>
        <taxon>Chordata</taxon>
        <taxon>Craniata</taxon>
        <taxon>Vertebrata</taxon>
        <taxon>Euteleostomi</taxon>
        <taxon>Actinopterygii</taxon>
        <taxon>Neopterygii</taxon>
        <taxon>Teleostei</taxon>
        <taxon>Anguilliformes</taxon>
        <taxon>Anguillidae</taxon>
        <taxon>Anguilla</taxon>
    </lineage>
</organism>
<comment type="subcellular location">
    <subcellularLocation>
        <location evidence="1">Membrane</location>
        <topology evidence="1">Multi-pass membrane protein</topology>
    </subcellularLocation>
</comment>
<dbReference type="PRINTS" id="PR00241">
    <property type="entry name" value="ANGIOTENSINR"/>
</dbReference>
<dbReference type="Pfam" id="PF00001">
    <property type="entry name" value="7tm_1"/>
    <property type="match status" value="1"/>
</dbReference>
<evidence type="ECO:0000259" key="12">
    <source>
        <dbReference type="PROSITE" id="PS50262"/>
    </source>
</evidence>
<dbReference type="PRINTS" id="PR00237">
    <property type="entry name" value="GPCRRHODOPSN"/>
</dbReference>
<keyword evidence="6" id="KW-1015">Disulfide bond</keyword>
<keyword evidence="5 11" id="KW-0472">Membrane</keyword>
<dbReference type="GO" id="GO:0006955">
    <property type="term" value="P:immune response"/>
    <property type="evidence" value="ECO:0007669"/>
    <property type="project" value="TreeGrafter"/>
</dbReference>
<dbReference type="Proteomes" id="UP001044222">
    <property type="component" value="Chromosome 8"/>
</dbReference>
<feature type="transmembrane region" description="Helical" evidence="11">
    <location>
        <begin position="93"/>
        <end position="114"/>
    </location>
</feature>
<comment type="caution">
    <text evidence="13">The sequence shown here is derived from an EMBL/GenBank/DDBJ whole genome shotgun (WGS) entry which is preliminary data.</text>
</comment>
<feature type="transmembrane region" description="Helical" evidence="11">
    <location>
        <begin position="126"/>
        <end position="146"/>
    </location>
</feature>
<evidence type="ECO:0000256" key="7">
    <source>
        <dbReference type="ARBA" id="ARBA00023170"/>
    </source>
</evidence>
<keyword evidence="2 10" id="KW-0812">Transmembrane</keyword>
<name>A0A9D3MD58_ANGAN</name>
<dbReference type="GO" id="GO:0007204">
    <property type="term" value="P:positive regulation of cytosolic calcium ion concentration"/>
    <property type="evidence" value="ECO:0007669"/>
    <property type="project" value="TreeGrafter"/>
</dbReference>
<dbReference type="GO" id="GO:0030593">
    <property type="term" value="P:neutrophil chemotaxis"/>
    <property type="evidence" value="ECO:0007669"/>
    <property type="project" value="TreeGrafter"/>
</dbReference>
<dbReference type="PROSITE" id="PS00237">
    <property type="entry name" value="G_PROTEIN_RECEP_F1_1"/>
    <property type="match status" value="1"/>
</dbReference>
<gene>
    <name evidence="13" type="ORF">ANANG_G00151770</name>
</gene>
<evidence type="ECO:0000256" key="11">
    <source>
        <dbReference type="SAM" id="Phobius"/>
    </source>
</evidence>
<keyword evidence="3 11" id="KW-1133">Transmembrane helix</keyword>
<dbReference type="PROSITE" id="PS50262">
    <property type="entry name" value="G_PROTEIN_RECEP_F1_2"/>
    <property type="match status" value="1"/>
</dbReference>
<sequence length="436" mass="48399">MGKGHWWDIREQGVLVCRESANKIRTGRKLIPEGEDSNKRNSKTLTLLDQRMTMATTLPYNLSTMNASLEDLRADPLCSSVSPPKHQNKLIPAIYGIIVVLGFIGNGLVVLVLSQRSSQKSVANTYMLNLALSDLLFLTSLPFWAVYYSNDYDWVFGKLMCKVCGWLLSLNVYASIFFITCMSADRCLAIVHPLRSQSRRNLRQAQVVSCAVWAAAILPTIPDVLFRDAQYLGELSVTACAVHYPSTGWFVSLALMKNILGFLVPFAIIATCYCTIGRHLLGAAPLDEGSAYLDRVLRMVVAVVLAFFICWFPFHLLTFLNALSALEVLTGCWARWAVNALIPFALCLGFCNSAINPFLYCFVGNHFREQLARLVQAWVPRLSQKTGSISSRLSSFSRKLSDLKDLGSLETAGQHRNGFRAGIRTDLAQDSSVSCV</sequence>
<dbReference type="GO" id="GO:0009897">
    <property type="term" value="C:external side of plasma membrane"/>
    <property type="evidence" value="ECO:0007669"/>
    <property type="project" value="TreeGrafter"/>
</dbReference>
<feature type="transmembrane region" description="Helical" evidence="11">
    <location>
        <begin position="340"/>
        <end position="363"/>
    </location>
</feature>
<evidence type="ECO:0000256" key="6">
    <source>
        <dbReference type="ARBA" id="ARBA00023157"/>
    </source>
</evidence>
<evidence type="ECO:0000313" key="13">
    <source>
        <dbReference type="EMBL" id="KAG5843518.1"/>
    </source>
</evidence>
<keyword evidence="14" id="KW-1185">Reference proteome</keyword>
<dbReference type="AlphaFoldDB" id="A0A9D3MD58"/>
<keyword evidence="4 10" id="KW-0297">G-protein coupled receptor</keyword>
<feature type="transmembrane region" description="Helical" evidence="11">
    <location>
        <begin position="205"/>
        <end position="226"/>
    </location>
</feature>
<dbReference type="EMBL" id="JAFIRN010000008">
    <property type="protein sequence ID" value="KAG5843518.1"/>
    <property type="molecule type" value="Genomic_DNA"/>
</dbReference>
<protein>
    <recommendedName>
        <fullName evidence="12">G-protein coupled receptors family 1 profile domain-containing protein</fullName>
    </recommendedName>
</protein>
<keyword evidence="7 10" id="KW-0675">Receptor</keyword>
<accession>A0A9D3MD58</accession>
<dbReference type="SUPFAM" id="SSF81321">
    <property type="entry name" value="Family A G protein-coupled receptor-like"/>
    <property type="match status" value="1"/>
</dbReference>
<evidence type="ECO:0000313" key="14">
    <source>
        <dbReference type="Proteomes" id="UP001044222"/>
    </source>
</evidence>
<evidence type="ECO:0000256" key="1">
    <source>
        <dbReference type="ARBA" id="ARBA00004141"/>
    </source>
</evidence>
<dbReference type="PANTHER" id="PTHR10489">
    <property type="entry name" value="CELL ADHESION MOLECULE"/>
    <property type="match status" value="1"/>
</dbReference>
<dbReference type="Gene3D" id="1.20.1070.10">
    <property type="entry name" value="Rhodopsin 7-helix transmembrane proteins"/>
    <property type="match status" value="1"/>
</dbReference>
<dbReference type="InterPro" id="IPR000276">
    <property type="entry name" value="GPCR_Rhodpsn"/>
</dbReference>
<dbReference type="InterPro" id="IPR017452">
    <property type="entry name" value="GPCR_Rhodpsn_7TM"/>
</dbReference>
<reference evidence="13" key="1">
    <citation type="submission" date="2021-01" db="EMBL/GenBank/DDBJ databases">
        <title>A chromosome-scale assembly of European eel, Anguilla anguilla.</title>
        <authorList>
            <person name="Henkel C."/>
            <person name="Jong-Raadsen S.A."/>
            <person name="Dufour S."/>
            <person name="Weltzien F.-A."/>
            <person name="Palstra A.P."/>
            <person name="Pelster B."/>
            <person name="Spaink H.P."/>
            <person name="Van Den Thillart G.E."/>
            <person name="Jansen H."/>
            <person name="Zahm M."/>
            <person name="Klopp C."/>
            <person name="Cedric C."/>
            <person name="Louis A."/>
            <person name="Berthelot C."/>
            <person name="Parey E."/>
            <person name="Roest Crollius H."/>
            <person name="Montfort J."/>
            <person name="Robinson-Rechavi M."/>
            <person name="Bucao C."/>
            <person name="Bouchez O."/>
            <person name="Gislard M."/>
            <person name="Lluch J."/>
            <person name="Milhes M."/>
            <person name="Lampietro C."/>
            <person name="Lopez Roques C."/>
            <person name="Donnadieu C."/>
            <person name="Braasch I."/>
            <person name="Desvignes T."/>
            <person name="Postlethwait J."/>
            <person name="Bobe J."/>
            <person name="Guiguen Y."/>
            <person name="Dirks R."/>
        </authorList>
    </citation>
    <scope>NUCLEOTIDE SEQUENCE</scope>
    <source>
        <strain evidence="13">Tag_6206</strain>
        <tissue evidence="13">Liver</tissue>
    </source>
</reference>
<dbReference type="PANTHER" id="PTHR10489:SF952">
    <property type="entry name" value="TYPE-2 ANGIOTENSIN II RECEPTOR"/>
    <property type="match status" value="1"/>
</dbReference>
<comment type="similarity">
    <text evidence="10">Belongs to the G-protein coupled receptor 1 family.</text>
</comment>
<evidence type="ECO:0000256" key="9">
    <source>
        <dbReference type="ARBA" id="ARBA00023224"/>
    </source>
</evidence>
<evidence type="ECO:0000256" key="10">
    <source>
        <dbReference type="RuleBase" id="RU000688"/>
    </source>
</evidence>
<dbReference type="InterPro" id="IPR050119">
    <property type="entry name" value="CCR1-9-like"/>
</dbReference>
<evidence type="ECO:0000256" key="3">
    <source>
        <dbReference type="ARBA" id="ARBA00022989"/>
    </source>
</evidence>
<keyword evidence="8" id="KW-0325">Glycoprotein</keyword>
<dbReference type="InterPro" id="IPR000248">
    <property type="entry name" value="ATII_rcpt"/>
</dbReference>
<feature type="transmembrane region" description="Helical" evidence="11">
    <location>
        <begin position="166"/>
        <end position="184"/>
    </location>
</feature>
<evidence type="ECO:0000256" key="8">
    <source>
        <dbReference type="ARBA" id="ARBA00023180"/>
    </source>
</evidence>
<feature type="domain" description="G-protein coupled receptors family 1 profile" evidence="12">
    <location>
        <begin position="105"/>
        <end position="360"/>
    </location>
</feature>
<feature type="transmembrane region" description="Helical" evidence="11">
    <location>
        <begin position="296"/>
        <end position="320"/>
    </location>
</feature>
<evidence type="ECO:0000256" key="2">
    <source>
        <dbReference type="ARBA" id="ARBA00022692"/>
    </source>
</evidence>
<dbReference type="GO" id="GO:0019957">
    <property type="term" value="F:C-C chemokine binding"/>
    <property type="evidence" value="ECO:0007669"/>
    <property type="project" value="TreeGrafter"/>
</dbReference>